<evidence type="ECO:0000313" key="5">
    <source>
        <dbReference type="EMBL" id="KAH6819897.1"/>
    </source>
</evidence>
<reference evidence="5 6" key="1">
    <citation type="journal article" date="2021" name="Nat. Commun.">
        <title>Incipient diploidization of the medicinal plant Perilla within 10,000 years.</title>
        <authorList>
            <person name="Zhang Y."/>
            <person name="Shen Q."/>
            <person name="Leng L."/>
            <person name="Zhang D."/>
            <person name="Chen S."/>
            <person name="Shi Y."/>
            <person name="Ning Z."/>
            <person name="Chen S."/>
        </authorList>
    </citation>
    <scope>NUCLEOTIDE SEQUENCE [LARGE SCALE GENOMIC DNA]</scope>
    <source>
        <strain evidence="6">cv. PC099</strain>
    </source>
</reference>
<comment type="caution">
    <text evidence="5">The sequence shown here is derived from an EMBL/GenBank/DDBJ whole genome shotgun (WGS) entry which is preliminary data.</text>
</comment>
<evidence type="ECO:0000256" key="2">
    <source>
        <dbReference type="PROSITE-ProRule" id="PRU01002"/>
    </source>
</evidence>
<dbReference type="Proteomes" id="UP001190926">
    <property type="component" value="Unassembled WGS sequence"/>
</dbReference>
<evidence type="ECO:0000313" key="6">
    <source>
        <dbReference type="Proteomes" id="UP001190926"/>
    </source>
</evidence>
<sequence length="230" mass="26173">MRIRKNAKKTAYFYPASSPYAGALIQTHFCQLNQSPWDVMNFAPPVSPMPPQPQPPPPPPQVSKKDTRAGKECLVENVPTAESKANEKGWQCRRKATNENSLCKHHQSLGKNSISNESKKPVEALDRSRRKKSSTISSSGTDEFYYYSGFEPWWRKRRGESSSKNVNDRGGMSQKNVEHGHELSPELLSQFDDEDTASDDEAEEEELEKREKGRKRGRKPNKERPLKSLL</sequence>
<dbReference type="InterPro" id="IPR014977">
    <property type="entry name" value="WRC_dom"/>
</dbReference>
<organism evidence="5 6">
    <name type="scientific">Perilla frutescens var. hirtella</name>
    <name type="common">Perilla citriodora</name>
    <name type="synonym">Perilla setoyensis</name>
    <dbReference type="NCBI Taxonomy" id="608512"/>
    <lineage>
        <taxon>Eukaryota</taxon>
        <taxon>Viridiplantae</taxon>
        <taxon>Streptophyta</taxon>
        <taxon>Embryophyta</taxon>
        <taxon>Tracheophyta</taxon>
        <taxon>Spermatophyta</taxon>
        <taxon>Magnoliopsida</taxon>
        <taxon>eudicotyledons</taxon>
        <taxon>Gunneridae</taxon>
        <taxon>Pentapetalae</taxon>
        <taxon>asterids</taxon>
        <taxon>lamiids</taxon>
        <taxon>Lamiales</taxon>
        <taxon>Lamiaceae</taxon>
        <taxon>Nepetoideae</taxon>
        <taxon>Elsholtzieae</taxon>
        <taxon>Perilla</taxon>
    </lineage>
</organism>
<feature type="domain" description="WRC" evidence="4">
    <location>
        <begin position="76"/>
        <end position="121"/>
    </location>
</feature>
<proteinExistence type="predicted"/>
<feature type="compositionally biased region" description="Acidic residues" evidence="3">
    <location>
        <begin position="191"/>
        <end position="206"/>
    </location>
</feature>
<dbReference type="AlphaFoldDB" id="A0AAD4NZ08"/>
<keyword evidence="1" id="KW-0539">Nucleus</keyword>
<dbReference type="PROSITE" id="PS51667">
    <property type="entry name" value="WRC"/>
    <property type="match status" value="1"/>
</dbReference>
<feature type="region of interest" description="Disordered" evidence="3">
    <location>
        <begin position="157"/>
        <end position="230"/>
    </location>
</feature>
<comment type="caution">
    <text evidence="2">Lacks conserved residue(s) required for the propagation of feature annotation.</text>
</comment>
<name>A0AAD4NZ08_PERFH</name>
<protein>
    <recommendedName>
        <fullName evidence="4">WRC domain-containing protein</fullName>
    </recommendedName>
</protein>
<keyword evidence="6" id="KW-1185">Reference proteome</keyword>
<evidence type="ECO:0000256" key="3">
    <source>
        <dbReference type="SAM" id="MobiDB-lite"/>
    </source>
</evidence>
<dbReference type="PANTHER" id="PTHR34680:SF3">
    <property type="entry name" value="EXPRESSED PROTEIN"/>
    <property type="match status" value="1"/>
</dbReference>
<dbReference type="EMBL" id="SDAM02005406">
    <property type="protein sequence ID" value="KAH6819897.1"/>
    <property type="molecule type" value="Genomic_DNA"/>
</dbReference>
<gene>
    <name evidence="5" type="ORF">C2S53_017478</name>
</gene>
<feature type="compositionally biased region" description="Basic and acidic residues" evidence="3">
    <location>
        <begin position="220"/>
        <end position="230"/>
    </location>
</feature>
<evidence type="ECO:0000259" key="4">
    <source>
        <dbReference type="PROSITE" id="PS51667"/>
    </source>
</evidence>
<dbReference type="PANTHER" id="PTHR34680">
    <property type="entry name" value="EXPRESSED PROTEIN"/>
    <property type="match status" value="1"/>
</dbReference>
<accession>A0AAD4NZ08</accession>
<feature type="compositionally biased region" description="Pro residues" evidence="3">
    <location>
        <begin position="45"/>
        <end position="61"/>
    </location>
</feature>
<feature type="compositionally biased region" description="Basic and acidic residues" evidence="3">
    <location>
        <begin position="117"/>
        <end position="127"/>
    </location>
</feature>
<evidence type="ECO:0000256" key="1">
    <source>
        <dbReference type="ARBA" id="ARBA00023242"/>
    </source>
</evidence>
<feature type="region of interest" description="Disordered" evidence="3">
    <location>
        <begin position="97"/>
        <end position="143"/>
    </location>
</feature>
<feature type="region of interest" description="Disordered" evidence="3">
    <location>
        <begin position="41"/>
        <end position="70"/>
    </location>
</feature>